<dbReference type="Proteomes" id="UP000306912">
    <property type="component" value="Unassembled WGS sequence"/>
</dbReference>
<organism evidence="1 2">
    <name type="scientific">Culicoidibacter larvae</name>
    <dbReference type="NCBI Taxonomy" id="2579976"/>
    <lineage>
        <taxon>Bacteria</taxon>
        <taxon>Bacillati</taxon>
        <taxon>Bacillota</taxon>
        <taxon>Culicoidibacteria</taxon>
        <taxon>Culicoidibacterales</taxon>
        <taxon>Culicoidibacteraceae</taxon>
        <taxon>Culicoidibacter</taxon>
    </lineage>
</organism>
<dbReference type="InParanoid" id="A0A5R8QIQ5"/>
<dbReference type="EMBL" id="VBWP01000001">
    <property type="protein sequence ID" value="TLG77333.1"/>
    <property type="molecule type" value="Genomic_DNA"/>
</dbReference>
<evidence type="ECO:0000313" key="1">
    <source>
        <dbReference type="EMBL" id="TLG77333.1"/>
    </source>
</evidence>
<reference evidence="1 2" key="1">
    <citation type="submission" date="2019-05" db="EMBL/GenBank/DDBJ databases">
        <title>Culicoidintestinum kansasii gen. nov., sp. nov. from the gastrointestinal tract of the biting midge, Culicoides sonorensis.</title>
        <authorList>
            <person name="Neupane S."/>
            <person name="Ghosh A."/>
            <person name="Gunther S."/>
            <person name="Martin K."/>
            <person name="Zurek L."/>
        </authorList>
    </citation>
    <scope>NUCLEOTIDE SEQUENCE [LARGE SCALE GENOMIC DNA]</scope>
    <source>
        <strain evidence="1 2">CS-1</strain>
    </source>
</reference>
<keyword evidence="2" id="KW-1185">Reference proteome</keyword>
<dbReference type="AlphaFoldDB" id="A0A5R8QIQ5"/>
<name>A0A5R8QIQ5_9FIRM</name>
<dbReference type="SUPFAM" id="SSF46785">
    <property type="entry name" value="Winged helix' DNA-binding domain"/>
    <property type="match status" value="1"/>
</dbReference>
<dbReference type="OrthoDB" id="1790977at2"/>
<protein>
    <submittedName>
        <fullName evidence="1">Uncharacterized protein</fullName>
    </submittedName>
</protein>
<accession>A0A5R8QIQ5</accession>
<gene>
    <name evidence="1" type="ORF">FEZ08_01565</name>
</gene>
<comment type="caution">
    <text evidence="1">The sequence shown here is derived from an EMBL/GenBank/DDBJ whole genome shotgun (WGS) entry which is preliminary data.</text>
</comment>
<proteinExistence type="predicted"/>
<dbReference type="InterPro" id="IPR036390">
    <property type="entry name" value="WH_DNA-bd_sf"/>
</dbReference>
<dbReference type="Gene3D" id="3.30.70.1790">
    <property type="entry name" value="RepB DNA-primase, N-terminal domain"/>
    <property type="match status" value="1"/>
</dbReference>
<evidence type="ECO:0000313" key="2">
    <source>
        <dbReference type="Proteomes" id="UP000306912"/>
    </source>
</evidence>
<sequence>MKGAIGFQKSNGKQYFTKLEDIDTFVVTDNHDIWVAPATFKTWEMSKRKTLHSRAIFLDFDRVDLEEINYRISAAALPPPNIIIWSGSASSFHVYWLLEEPTANVSLFLEPLAELLGADKQAINKNRVMRLPGTMNQESGTKASIISVIDTYYETEAFYNQLNEVLSTGYVPKYVPRPPEMRRPNIDKLTLDELFDIVSTCIIPEGERNYAVGFMTQYFEKQGKDYPYVLDFMRQVNRNNFRPKLRDAELIRMIKGWLYRYEQLNTLHPGYLQLHVPTAASEHEYVQIKTKKFSYKLPAKIIREHGKELTGNDIYILLLIRKYGLIDTAQLVFEAQVSRATVFNVLKRLKRLKIITEEPDGIRIREHHRTLQYISIDTLAIKLFEGKVIAPKAFKLMAVLKMHDGLENVKQKQLMKACGLTSIRKLSETLALLEANDLVYREKVGRRTVYNLNY</sequence>